<dbReference type="PANTHER" id="PTHR21039:SF0">
    <property type="entry name" value="HISTIDINOL-PHOSPHATASE"/>
    <property type="match status" value="1"/>
</dbReference>
<dbReference type="AlphaFoldDB" id="A0A5C5Z2X6"/>
<evidence type="ECO:0000256" key="4">
    <source>
        <dbReference type="ARBA" id="ARBA00022605"/>
    </source>
</evidence>
<dbReference type="GO" id="GO:0005737">
    <property type="term" value="C:cytoplasm"/>
    <property type="evidence" value="ECO:0007669"/>
    <property type="project" value="TreeGrafter"/>
</dbReference>
<dbReference type="Gene3D" id="3.20.20.140">
    <property type="entry name" value="Metal-dependent hydrolases"/>
    <property type="match status" value="1"/>
</dbReference>
<dbReference type="GO" id="GO:0004401">
    <property type="term" value="F:histidinol-phosphatase activity"/>
    <property type="evidence" value="ECO:0007669"/>
    <property type="project" value="UniProtKB-UniRule"/>
</dbReference>
<dbReference type="EC" id="3.1.3.15" evidence="3 8"/>
<evidence type="ECO:0000259" key="9">
    <source>
        <dbReference type="Pfam" id="PF02811"/>
    </source>
</evidence>
<evidence type="ECO:0000256" key="6">
    <source>
        <dbReference type="ARBA" id="ARBA00023102"/>
    </source>
</evidence>
<dbReference type="InterPro" id="IPR010140">
    <property type="entry name" value="Histidinol_P_phosphatase_HisJ"/>
</dbReference>
<comment type="caution">
    <text evidence="10">The sequence shown here is derived from an EMBL/GenBank/DDBJ whole genome shotgun (WGS) entry which is preliminary data.</text>
</comment>
<dbReference type="InterPro" id="IPR016195">
    <property type="entry name" value="Pol/histidinol_Pase-like"/>
</dbReference>
<dbReference type="NCBIfam" id="TIGR01856">
    <property type="entry name" value="hisJ_fam"/>
    <property type="match status" value="1"/>
</dbReference>
<comment type="catalytic activity">
    <reaction evidence="7 8">
        <text>L-histidinol phosphate + H2O = L-histidinol + phosphate</text>
        <dbReference type="Rhea" id="RHEA:14465"/>
        <dbReference type="ChEBI" id="CHEBI:15377"/>
        <dbReference type="ChEBI" id="CHEBI:43474"/>
        <dbReference type="ChEBI" id="CHEBI:57699"/>
        <dbReference type="ChEBI" id="CHEBI:57980"/>
        <dbReference type="EC" id="3.1.3.15"/>
    </reaction>
</comment>
<evidence type="ECO:0000313" key="10">
    <source>
        <dbReference type="EMBL" id="TWT81211.1"/>
    </source>
</evidence>
<dbReference type="InterPro" id="IPR004013">
    <property type="entry name" value="PHP_dom"/>
</dbReference>
<dbReference type="SUPFAM" id="SSF89550">
    <property type="entry name" value="PHP domain-like"/>
    <property type="match status" value="1"/>
</dbReference>
<evidence type="ECO:0000256" key="8">
    <source>
        <dbReference type="RuleBase" id="RU366003"/>
    </source>
</evidence>
<evidence type="ECO:0000256" key="7">
    <source>
        <dbReference type="ARBA" id="ARBA00049158"/>
    </source>
</evidence>
<dbReference type="Proteomes" id="UP000315010">
    <property type="component" value="Unassembled WGS sequence"/>
</dbReference>
<keyword evidence="11" id="KW-1185">Reference proteome</keyword>
<evidence type="ECO:0000256" key="3">
    <source>
        <dbReference type="ARBA" id="ARBA00013085"/>
    </source>
</evidence>
<evidence type="ECO:0000256" key="1">
    <source>
        <dbReference type="ARBA" id="ARBA00004970"/>
    </source>
</evidence>
<gene>
    <name evidence="10" type="primary">hisK</name>
    <name evidence="10" type="ORF">CA13_26600</name>
</gene>
<comment type="similarity">
    <text evidence="2 8">Belongs to the PHP hydrolase family. HisK subfamily.</text>
</comment>
<feature type="domain" description="PHP" evidence="9">
    <location>
        <begin position="2"/>
        <end position="178"/>
    </location>
</feature>
<reference evidence="10 11" key="1">
    <citation type="submission" date="2019-02" db="EMBL/GenBank/DDBJ databases">
        <title>Deep-cultivation of Planctomycetes and their phenomic and genomic characterization uncovers novel biology.</title>
        <authorList>
            <person name="Wiegand S."/>
            <person name="Jogler M."/>
            <person name="Boedeker C."/>
            <person name="Pinto D."/>
            <person name="Vollmers J."/>
            <person name="Rivas-Marin E."/>
            <person name="Kohn T."/>
            <person name="Peeters S.H."/>
            <person name="Heuer A."/>
            <person name="Rast P."/>
            <person name="Oberbeckmann S."/>
            <person name="Bunk B."/>
            <person name="Jeske O."/>
            <person name="Meyerdierks A."/>
            <person name="Storesund J.E."/>
            <person name="Kallscheuer N."/>
            <person name="Luecker S."/>
            <person name="Lage O.M."/>
            <person name="Pohl T."/>
            <person name="Merkel B.J."/>
            <person name="Hornburger P."/>
            <person name="Mueller R.-W."/>
            <person name="Bruemmer F."/>
            <person name="Labrenz M."/>
            <person name="Spormann A.M."/>
            <person name="Op Den Camp H."/>
            <person name="Overmann J."/>
            <person name="Amann R."/>
            <person name="Jetten M.S.M."/>
            <person name="Mascher T."/>
            <person name="Medema M.H."/>
            <person name="Devos D.P."/>
            <person name="Kaster A.-K."/>
            <person name="Ovreas L."/>
            <person name="Rohde M."/>
            <person name="Galperin M.Y."/>
            <person name="Jogler C."/>
        </authorList>
    </citation>
    <scope>NUCLEOTIDE SEQUENCE [LARGE SCALE GENOMIC DNA]</scope>
    <source>
        <strain evidence="10 11">CA13</strain>
    </source>
</reference>
<keyword evidence="5 8" id="KW-0378">Hydrolase</keyword>
<dbReference type="GO" id="GO:0000105">
    <property type="term" value="P:L-histidine biosynthetic process"/>
    <property type="evidence" value="ECO:0007669"/>
    <property type="project" value="UniProtKB-UniRule"/>
</dbReference>
<dbReference type="UniPathway" id="UPA00031">
    <property type="reaction ID" value="UER00013"/>
</dbReference>
<dbReference type="NCBIfam" id="NF005596">
    <property type="entry name" value="PRK07328.1"/>
    <property type="match status" value="1"/>
</dbReference>
<protein>
    <recommendedName>
        <fullName evidence="3 8">Histidinol-phosphatase</fullName>
        <shortName evidence="8">HolPase</shortName>
        <ecNumber evidence="3 8">3.1.3.15</ecNumber>
    </recommendedName>
</protein>
<dbReference type="EMBL" id="SJPJ01000001">
    <property type="protein sequence ID" value="TWT81211.1"/>
    <property type="molecule type" value="Genomic_DNA"/>
</dbReference>
<evidence type="ECO:0000256" key="5">
    <source>
        <dbReference type="ARBA" id="ARBA00022801"/>
    </source>
</evidence>
<comment type="pathway">
    <text evidence="1 8">Amino-acid biosynthesis; L-histidine biosynthesis; L-histidine from 5-phospho-alpha-D-ribose 1-diphosphate: step 8/9.</text>
</comment>
<keyword evidence="4 8" id="KW-0028">Amino-acid biosynthesis</keyword>
<evidence type="ECO:0000256" key="2">
    <source>
        <dbReference type="ARBA" id="ARBA00009152"/>
    </source>
</evidence>
<dbReference type="Pfam" id="PF02811">
    <property type="entry name" value="PHP"/>
    <property type="match status" value="1"/>
</dbReference>
<keyword evidence="6 8" id="KW-0368">Histidine biosynthesis</keyword>
<name>A0A5C5Z2X6_9BACT</name>
<accession>A0A5C5Z2X6</accession>
<sequence length="266" mass="29736">MHADGLPTEYAEVAWKRGLKGMIVTCHNPMPDGFSSHVRMRDDQFDEYVSIIDEARKDWLGRVDVRMGIEADFFEGYEAFLEKQLNSAPFHFVLGSVHPQLAEYRKQYPTDDPVEYQRNYFHLLATAAETKLFDSISHPDLVKNVTPHDWNPEVIMDSIHGALDRIAATGTAMELNTSGVQKVISEMNPFPEMLKAMAERGIPVTLGADAHQPDRVGDGYLAALELLADCGYNEVTLFLQRKPNPISIAAAKESLQNAELSSNESP</sequence>
<organism evidence="10 11">
    <name type="scientific">Novipirellula herctigrandis</name>
    <dbReference type="NCBI Taxonomy" id="2527986"/>
    <lineage>
        <taxon>Bacteria</taxon>
        <taxon>Pseudomonadati</taxon>
        <taxon>Planctomycetota</taxon>
        <taxon>Planctomycetia</taxon>
        <taxon>Pirellulales</taxon>
        <taxon>Pirellulaceae</taxon>
        <taxon>Novipirellula</taxon>
    </lineage>
</organism>
<dbReference type="PANTHER" id="PTHR21039">
    <property type="entry name" value="HISTIDINOL PHOSPHATASE-RELATED"/>
    <property type="match status" value="1"/>
</dbReference>
<proteinExistence type="inferred from homology"/>
<dbReference type="CDD" id="cd12110">
    <property type="entry name" value="PHP_HisPPase_Hisj_like"/>
    <property type="match status" value="1"/>
</dbReference>
<evidence type="ECO:0000313" key="11">
    <source>
        <dbReference type="Proteomes" id="UP000315010"/>
    </source>
</evidence>